<evidence type="ECO:0000256" key="3">
    <source>
        <dbReference type="ARBA" id="ARBA00023082"/>
    </source>
</evidence>
<evidence type="ECO:0000259" key="5">
    <source>
        <dbReference type="Pfam" id="PF04542"/>
    </source>
</evidence>
<evidence type="ECO:0000313" key="7">
    <source>
        <dbReference type="EMBL" id="BBA34963.1"/>
    </source>
</evidence>
<dbReference type="RefSeq" id="WP_232020319.1">
    <property type="nucleotide sequence ID" value="NZ_AP017928.1"/>
</dbReference>
<organism evidence="7 8">
    <name type="scientific">Methylocaldum marinum</name>
    <dbReference type="NCBI Taxonomy" id="1432792"/>
    <lineage>
        <taxon>Bacteria</taxon>
        <taxon>Pseudomonadati</taxon>
        <taxon>Pseudomonadota</taxon>
        <taxon>Gammaproteobacteria</taxon>
        <taxon>Methylococcales</taxon>
        <taxon>Methylococcaceae</taxon>
        <taxon>Methylocaldum</taxon>
    </lineage>
</organism>
<dbReference type="InterPro" id="IPR036388">
    <property type="entry name" value="WH-like_DNA-bd_sf"/>
</dbReference>
<name>A0A250KTF7_9GAMM</name>
<dbReference type="GO" id="GO:0006352">
    <property type="term" value="P:DNA-templated transcription initiation"/>
    <property type="evidence" value="ECO:0007669"/>
    <property type="project" value="InterPro"/>
</dbReference>
<dbReference type="InterPro" id="IPR013249">
    <property type="entry name" value="RNA_pol_sigma70_r4_t2"/>
</dbReference>
<dbReference type="EMBL" id="AP017928">
    <property type="protein sequence ID" value="BBA34963.1"/>
    <property type="molecule type" value="Genomic_DNA"/>
</dbReference>
<dbReference type="InterPro" id="IPR013325">
    <property type="entry name" value="RNA_pol_sigma_r2"/>
</dbReference>
<dbReference type="InterPro" id="IPR007627">
    <property type="entry name" value="RNA_pol_sigma70_r2"/>
</dbReference>
<evidence type="ECO:0000313" key="8">
    <source>
        <dbReference type="Proteomes" id="UP000266313"/>
    </source>
</evidence>
<evidence type="ECO:0000256" key="4">
    <source>
        <dbReference type="ARBA" id="ARBA00023163"/>
    </source>
</evidence>
<dbReference type="InterPro" id="IPR013324">
    <property type="entry name" value="RNA_pol_sigma_r3/r4-like"/>
</dbReference>
<dbReference type="InterPro" id="IPR014284">
    <property type="entry name" value="RNA_pol_sigma-70_dom"/>
</dbReference>
<comment type="similarity">
    <text evidence="1">Belongs to the sigma-70 factor family. ECF subfamily.</text>
</comment>
<dbReference type="GO" id="GO:0003677">
    <property type="term" value="F:DNA binding"/>
    <property type="evidence" value="ECO:0007669"/>
    <property type="project" value="InterPro"/>
</dbReference>
<dbReference type="CDD" id="cd06171">
    <property type="entry name" value="Sigma70_r4"/>
    <property type="match status" value="1"/>
</dbReference>
<feature type="domain" description="RNA polymerase sigma factor 70 region 4 type 2" evidence="6">
    <location>
        <begin position="113"/>
        <end position="163"/>
    </location>
</feature>
<dbReference type="Proteomes" id="UP000266313">
    <property type="component" value="Chromosome"/>
</dbReference>
<proteinExistence type="inferred from homology"/>
<dbReference type="SUPFAM" id="SSF88659">
    <property type="entry name" value="Sigma3 and sigma4 domains of RNA polymerase sigma factors"/>
    <property type="match status" value="1"/>
</dbReference>
<dbReference type="AlphaFoldDB" id="A0A250KTF7"/>
<dbReference type="NCBIfam" id="TIGR02937">
    <property type="entry name" value="sigma70-ECF"/>
    <property type="match status" value="1"/>
</dbReference>
<evidence type="ECO:0000256" key="2">
    <source>
        <dbReference type="ARBA" id="ARBA00023015"/>
    </source>
</evidence>
<evidence type="ECO:0000256" key="1">
    <source>
        <dbReference type="ARBA" id="ARBA00010641"/>
    </source>
</evidence>
<dbReference type="Pfam" id="PF08281">
    <property type="entry name" value="Sigma70_r4_2"/>
    <property type="match status" value="1"/>
</dbReference>
<keyword evidence="2" id="KW-0805">Transcription regulation</keyword>
<keyword evidence="8" id="KW-1185">Reference proteome</keyword>
<gene>
    <name evidence="7" type="ORF">sS8_3020</name>
</gene>
<accession>A0A250KTF7</accession>
<evidence type="ECO:0000259" key="6">
    <source>
        <dbReference type="Pfam" id="PF08281"/>
    </source>
</evidence>
<keyword evidence="3" id="KW-0731">Sigma factor</keyword>
<dbReference type="KEGG" id="mmai:sS8_3020"/>
<feature type="domain" description="RNA polymerase sigma-70 region 2" evidence="5">
    <location>
        <begin position="15"/>
        <end position="80"/>
    </location>
</feature>
<dbReference type="Gene3D" id="1.10.10.10">
    <property type="entry name" value="Winged helix-like DNA-binding domain superfamily/Winged helix DNA-binding domain"/>
    <property type="match status" value="1"/>
</dbReference>
<dbReference type="InterPro" id="IPR039425">
    <property type="entry name" value="RNA_pol_sigma-70-like"/>
</dbReference>
<reference evidence="7 8" key="1">
    <citation type="submission" date="2016-12" db="EMBL/GenBank/DDBJ databases">
        <title>Genome sequencing of Methylocaldum marinum.</title>
        <authorList>
            <person name="Takeuchi M."/>
            <person name="Kamagata Y."/>
            <person name="Hiraoka S."/>
            <person name="Oshima K."/>
            <person name="Hattori M."/>
            <person name="Iwasaki W."/>
        </authorList>
    </citation>
    <scope>NUCLEOTIDE SEQUENCE [LARGE SCALE GENOMIC DNA]</scope>
    <source>
        <strain evidence="7 8">S8</strain>
    </source>
</reference>
<dbReference type="PANTHER" id="PTHR43133:SF63">
    <property type="entry name" value="RNA POLYMERASE SIGMA FACTOR FECI-RELATED"/>
    <property type="match status" value="1"/>
</dbReference>
<protein>
    <submittedName>
        <fullName evidence="7">RNA polymerase, sigma-24 subunit, ECF subfamily</fullName>
    </submittedName>
</protein>
<dbReference type="Pfam" id="PF04542">
    <property type="entry name" value="Sigma70_r2"/>
    <property type="match status" value="1"/>
</dbReference>
<dbReference type="GO" id="GO:0016987">
    <property type="term" value="F:sigma factor activity"/>
    <property type="evidence" value="ECO:0007669"/>
    <property type="project" value="UniProtKB-KW"/>
</dbReference>
<dbReference type="SUPFAM" id="SSF88946">
    <property type="entry name" value="Sigma2 domain of RNA polymerase sigma factors"/>
    <property type="match status" value="1"/>
</dbReference>
<sequence>MPFMFSLSILSLGKLVQDYDSEIRRVLTRRLGCVETVADILQETYRRLAQGELWRQAENPRALMYRIAFNLATDHERRARTESRYLADDAELEDVAGTAPDPERIIESQERLDRLYRAVRNLPPRCRQVFILRKFEDLSQAEISERLEISRSSVEKHLRKALAILRDSLD</sequence>
<keyword evidence="4" id="KW-0804">Transcription</keyword>
<dbReference type="PANTHER" id="PTHR43133">
    <property type="entry name" value="RNA POLYMERASE ECF-TYPE SIGMA FACTO"/>
    <property type="match status" value="1"/>
</dbReference>
<dbReference type="Gene3D" id="1.10.1740.10">
    <property type="match status" value="1"/>
</dbReference>